<feature type="compositionally biased region" description="Low complexity" evidence="1">
    <location>
        <begin position="77"/>
        <end position="88"/>
    </location>
</feature>
<evidence type="ECO:0000256" key="1">
    <source>
        <dbReference type="SAM" id="MobiDB-lite"/>
    </source>
</evidence>
<reference evidence="2" key="1">
    <citation type="submission" date="2023-07" db="EMBL/GenBank/DDBJ databases">
        <title>draft genome sequence of fig (Ficus carica).</title>
        <authorList>
            <person name="Takahashi T."/>
            <person name="Nishimura K."/>
        </authorList>
    </citation>
    <scope>NUCLEOTIDE SEQUENCE</scope>
</reference>
<gene>
    <name evidence="2" type="ORF">TIFTF001_043679</name>
</gene>
<keyword evidence="3" id="KW-1185">Reference proteome</keyword>
<comment type="caution">
    <text evidence="2">The sequence shown here is derived from an EMBL/GenBank/DDBJ whole genome shotgun (WGS) entry which is preliminary data.</text>
</comment>
<name>A0AA87Z0U7_FICCA</name>
<evidence type="ECO:0000313" key="3">
    <source>
        <dbReference type="Proteomes" id="UP001187192"/>
    </source>
</evidence>
<proteinExistence type="predicted"/>
<sequence>MQLGGVWEEIAAVGCDRVADPSPISTIGGPVVTCAGASSPTRSIARQHLRGDHNGGRQSRPVSQSSPISTIGGEVVSTSSPTRSTSRRSLGRDRGVGRQFRNGSQPSPISTIGGVVVSARARASGDSSGEKTERE</sequence>
<accession>A0AA87Z0U7</accession>
<feature type="region of interest" description="Disordered" evidence="1">
    <location>
        <begin position="36"/>
        <end position="135"/>
    </location>
</feature>
<dbReference type="EMBL" id="BTGU01002913">
    <property type="protein sequence ID" value="GMN23404.1"/>
    <property type="molecule type" value="Genomic_DNA"/>
</dbReference>
<dbReference type="AlphaFoldDB" id="A0AA87Z0U7"/>
<feature type="compositionally biased region" description="Polar residues" evidence="1">
    <location>
        <begin position="56"/>
        <end position="69"/>
    </location>
</feature>
<organism evidence="2 3">
    <name type="scientific">Ficus carica</name>
    <name type="common">Common fig</name>
    <dbReference type="NCBI Taxonomy" id="3494"/>
    <lineage>
        <taxon>Eukaryota</taxon>
        <taxon>Viridiplantae</taxon>
        <taxon>Streptophyta</taxon>
        <taxon>Embryophyta</taxon>
        <taxon>Tracheophyta</taxon>
        <taxon>Spermatophyta</taxon>
        <taxon>Magnoliopsida</taxon>
        <taxon>eudicotyledons</taxon>
        <taxon>Gunneridae</taxon>
        <taxon>Pentapetalae</taxon>
        <taxon>rosids</taxon>
        <taxon>fabids</taxon>
        <taxon>Rosales</taxon>
        <taxon>Moraceae</taxon>
        <taxon>Ficeae</taxon>
        <taxon>Ficus</taxon>
    </lineage>
</organism>
<feature type="compositionally biased region" description="Polar residues" evidence="1">
    <location>
        <begin position="101"/>
        <end position="110"/>
    </location>
</feature>
<evidence type="ECO:0000313" key="2">
    <source>
        <dbReference type="EMBL" id="GMN23404.1"/>
    </source>
</evidence>
<feature type="compositionally biased region" description="Low complexity" evidence="1">
    <location>
        <begin position="113"/>
        <end position="127"/>
    </location>
</feature>
<protein>
    <submittedName>
        <fullName evidence="2">Uncharacterized protein</fullName>
    </submittedName>
</protein>
<dbReference type="Proteomes" id="UP001187192">
    <property type="component" value="Unassembled WGS sequence"/>
</dbReference>